<accession>A0A4V6I8D4</accession>
<reference evidence="1 2" key="2">
    <citation type="journal article" date="2019" name="G3 (Bethesda)">
        <title>Hybrid Assembly of the Genome of the Entomopathogenic Nematode Steinernema carpocapsae Identifies the X-Chromosome.</title>
        <authorList>
            <person name="Serra L."/>
            <person name="Macchietto M."/>
            <person name="Macias-Munoz A."/>
            <person name="McGill C.J."/>
            <person name="Rodriguez I.M."/>
            <person name="Rodriguez B."/>
            <person name="Murad R."/>
            <person name="Mortazavi A."/>
        </authorList>
    </citation>
    <scope>NUCLEOTIDE SEQUENCE [LARGE SCALE GENOMIC DNA]</scope>
    <source>
        <strain evidence="1 2">ALL</strain>
    </source>
</reference>
<dbReference type="Proteomes" id="UP000298663">
    <property type="component" value="Chromosome X"/>
</dbReference>
<gene>
    <name evidence="1" type="ORF">L596_004550</name>
</gene>
<protein>
    <submittedName>
        <fullName evidence="1">Uncharacterized protein</fullName>
    </submittedName>
</protein>
<keyword evidence="2" id="KW-1185">Reference proteome</keyword>
<organism evidence="1 2">
    <name type="scientific">Steinernema carpocapsae</name>
    <name type="common">Entomopathogenic nematode</name>
    <dbReference type="NCBI Taxonomy" id="34508"/>
    <lineage>
        <taxon>Eukaryota</taxon>
        <taxon>Metazoa</taxon>
        <taxon>Ecdysozoa</taxon>
        <taxon>Nematoda</taxon>
        <taxon>Chromadorea</taxon>
        <taxon>Rhabditida</taxon>
        <taxon>Tylenchina</taxon>
        <taxon>Panagrolaimomorpha</taxon>
        <taxon>Strongyloidoidea</taxon>
        <taxon>Steinernematidae</taxon>
        <taxon>Steinernema</taxon>
    </lineage>
</organism>
<dbReference type="AlphaFoldDB" id="A0A4V6I8D4"/>
<sequence>MSKFKEEIKEEVLFRKSQFGWRWKECSVRLDLKDQTFNYTTHHLIGTENDPQSPECAKVSLYVAVCTEARLTRCQKRCERIWWDAAWGSRTSHHDANSLRAFSESLTEILRFCVFFCLARSPFSV</sequence>
<comment type="caution">
    <text evidence="1">The sequence shown here is derived from an EMBL/GenBank/DDBJ whole genome shotgun (WGS) entry which is preliminary data.</text>
</comment>
<proteinExistence type="predicted"/>
<dbReference type="EMBL" id="CM016762">
    <property type="protein sequence ID" value="TMS37663.1"/>
    <property type="molecule type" value="Genomic_DNA"/>
</dbReference>
<reference evidence="1 2" key="1">
    <citation type="journal article" date="2015" name="Genome Biol.">
        <title>Comparative genomics of Steinernema reveals deeply conserved gene regulatory networks.</title>
        <authorList>
            <person name="Dillman A.R."/>
            <person name="Macchietto M."/>
            <person name="Porter C.F."/>
            <person name="Rogers A."/>
            <person name="Williams B."/>
            <person name="Antoshechkin I."/>
            <person name="Lee M.M."/>
            <person name="Goodwin Z."/>
            <person name="Lu X."/>
            <person name="Lewis E.E."/>
            <person name="Goodrich-Blair H."/>
            <person name="Stock S.P."/>
            <person name="Adams B.J."/>
            <person name="Sternberg P.W."/>
            <person name="Mortazavi A."/>
        </authorList>
    </citation>
    <scope>NUCLEOTIDE SEQUENCE [LARGE SCALE GENOMIC DNA]</scope>
    <source>
        <strain evidence="1 2">ALL</strain>
    </source>
</reference>
<name>A0A4V6I8D4_STECR</name>
<evidence type="ECO:0000313" key="1">
    <source>
        <dbReference type="EMBL" id="TMS37663.1"/>
    </source>
</evidence>
<dbReference type="EMBL" id="AZBU02000001">
    <property type="protein sequence ID" value="TMS37663.1"/>
    <property type="molecule type" value="Genomic_DNA"/>
</dbReference>
<evidence type="ECO:0000313" key="2">
    <source>
        <dbReference type="Proteomes" id="UP000298663"/>
    </source>
</evidence>